<comment type="caution">
    <text evidence="2">The sequence shown here is derived from an EMBL/GenBank/DDBJ whole genome shotgun (WGS) entry which is preliminary data.</text>
</comment>
<feature type="compositionally biased region" description="Basic and acidic residues" evidence="1">
    <location>
        <begin position="593"/>
        <end position="608"/>
    </location>
</feature>
<accession>A0AAW1PLH4</accession>
<organism evidence="2 3">
    <name type="scientific">Symbiochloris irregularis</name>
    <dbReference type="NCBI Taxonomy" id="706552"/>
    <lineage>
        <taxon>Eukaryota</taxon>
        <taxon>Viridiplantae</taxon>
        <taxon>Chlorophyta</taxon>
        <taxon>core chlorophytes</taxon>
        <taxon>Trebouxiophyceae</taxon>
        <taxon>Trebouxiales</taxon>
        <taxon>Trebouxiaceae</taxon>
        <taxon>Symbiochloris</taxon>
    </lineage>
</organism>
<proteinExistence type="predicted"/>
<dbReference type="InterPro" id="IPR016024">
    <property type="entry name" value="ARM-type_fold"/>
</dbReference>
<dbReference type="Proteomes" id="UP001465755">
    <property type="component" value="Unassembled WGS sequence"/>
</dbReference>
<name>A0AAW1PLH4_9CHLO</name>
<evidence type="ECO:0000313" key="2">
    <source>
        <dbReference type="EMBL" id="KAK9810675.1"/>
    </source>
</evidence>
<dbReference type="EMBL" id="JALJOQ010000015">
    <property type="protein sequence ID" value="KAK9810675.1"/>
    <property type="molecule type" value="Genomic_DNA"/>
</dbReference>
<protein>
    <submittedName>
        <fullName evidence="2">Uncharacterized protein</fullName>
    </submittedName>
</protein>
<evidence type="ECO:0000313" key="3">
    <source>
        <dbReference type="Proteomes" id="UP001465755"/>
    </source>
</evidence>
<gene>
    <name evidence="2" type="ORF">WJX73_009535</name>
</gene>
<feature type="compositionally biased region" description="Polar residues" evidence="1">
    <location>
        <begin position="8"/>
        <end position="20"/>
    </location>
</feature>
<dbReference type="AlphaFoldDB" id="A0AAW1PLH4"/>
<dbReference type="SUPFAM" id="SSF48371">
    <property type="entry name" value="ARM repeat"/>
    <property type="match status" value="1"/>
</dbReference>
<feature type="region of interest" description="Disordered" evidence="1">
    <location>
        <begin position="593"/>
        <end position="622"/>
    </location>
</feature>
<sequence>MARRPQDTLESATEQSSAIRTSASLHEQAQAYRGLARFATQQAYGRKAGALQPEAEELLRGTAGHALQGLAAAQVSSSVLPAAVLFICKALPVFEDQRRNEAVSAVCQFMLHDPAAVAAHDSLQEVLAGTASALQALVQTPGEEAVWLLACILQMLDRRRPATSDPLTMAGASTATLHGMTPLYGATRGAAATAISTSPPHAASHRLSQLADVAASALARDSLQLRAAGALAAGGLLEGIADKAACIWRDAAALSYMQALPRAKPQVAAFQCMLGCLLDSALSLQPLFTAAEAHAAPGAASAQLHALADSSVMQAAPTLARLVGEHYRAMPIAVQQDAQLVLAAFAQALARDYSAYISCTPPEWLQAVDTNAIRQACHLLSQQLPCYADLATAAAPAAKPIWLADSVLASRVHFLLGILVPCAARLDQAAVEQVAPVALLYLQHWHAPVTTAAHALCTALVQHAAEGQRLVPMYVARSLEAFPQATPLSALSVGMDALARALPPGSPLMLLCTQRISERLLHLLSTPDSPPPHLSSALHLAKLLAHILTVADLQVLPDIMAQAETCVHSCRQEHRSAVCSAMLQIIGASNDYTRKLTPNDRPPKREGGRGCLPSHSSAGFLG</sequence>
<keyword evidence="3" id="KW-1185">Reference proteome</keyword>
<dbReference type="PANTHER" id="PTHR36337">
    <property type="entry name" value="OBSCURIN-LIKE PROTEIN"/>
    <property type="match status" value="1"/>
</dbReference>
<reference evidence="2 3" key="1">
    <citation type="journal article" date="2024" name="Nat. Commun.">
        <title>Phylogenomics reveals the evolutionary origins of lichenization in chlorophyte algae.</title>
        <authorList>
            <person name="Puginier C."/>
            <person name="Libourel C."/>
            <person name="Otte J."/>
            <person name="Skaloud P."/>
            <person name="Haon M."/>
            <person name="Grisel S."/>
            <person name="Petersen M."/>
            <person name="Berrin J.G."/>
            <person name="Delaux P.M."/>
            <person name="Dal Grande F."/>
            <person name="Keller J."/>
        </authorList>
    </citation>
    <scope>NUCLEOTIDE SEQUENCE [LARGE SCALE GENOMIC DNA]</scope>
    <source>
        <strain evidence="2 3">SAG 2036</strain>
    </source>
</reference>
<evidence type="ECO:0000256" key="1">
    <source>
        <dbReference type="SAM" id="MobiDB-lite"/>
    </source>
</evidence>
<dbReference type="PANTHER" id="PTHR36337:SF1">
    <property type="entry name" value="OBSCURIN-LIKE PROTEIN"/>
    <property type="match status" value="1"/>
</dbReference>
<feature type="region of interest" description="Disordered" evidence="1">
    <location>
        <begin position="1"/>
        <end position="20"/>
    </location>
</feature>